<sequence>MRKMKNRISAIVVLVIVVVLAAIGIYTRNQTTNHNAATSSSSIKTSGSVAKKKETAKTKAPEPTLIVYYSNSGTTQGAAENIQKKTGADIVEMQITPAYPSDYSTLTQVAKKQINDNARPKITNLPDLTKYRTILLGFPTWYHRPPMFINTFFEQANVKGKTIIPFTTSASSPMSESTPFLEKMAQGTGAALKEGFRANDDQATTRYLEQAGLLKN</sequence>
<dbReference type="GO" id="GO:0016651">
    <property type="term" value="F:oxidoreductase activity, acting on NAD(P)H"/>
    <property type="evidence" value="ECO:0007669"/>
    <property type="project" value="UniProtKB-ARBA"/>
</dbReference>
<dbReference type="GO" id="GO:0010181">
    <property type="term" value="F:FMN binding"/>
    <property type="evidence" value="ECO:0007669"/>
    <property type="project" value="InterPro"/>
</dbReference>
<gene>
    <name evidence="3" type="ORF">FD09_GL002152</name>
</gene>
<dbReference type="PANTHER" id="PTHR39201:SF1">
    <property type="entry name" value="FLAVODOXIN-LIKE DOMAIN-CONTAINING PROTEIN"/>
    <property type="match status" value="1"/>
</dbReference>
<evidence type="ECO:0000313" key="4">
    <source>
        <dbReference type="Proteomes" id="UP000051330"/>
    </source>
</evidence>
<keyword evidence="4" id="KW-1185">Reference proteome</keyword>
<feature type="domain" description="Flavodoxin-like" evidence="2">
    <location>
        <begin position="64"/>
        <end position="216"/>
    </location>
</feature>
<dbReference type="Gene3D" id="3.40.50.360">
    <property type="match status" value="1"/>
</dbReference>
<evidence type="ECO:0000256" key="1">
    <source>
        <dbReference type="SAM" id="MobiDB-lite"/>
    </source>
</evidence>
<reference evidence="3 4" key="1">
    <citation type="journal article" date="2015" name="Genome Announc.">
        <title>Expanding the biotechnology potential of lactobacilli through comparative genomics of 213 strains and associated genera.</title>
        <authorList>
            <person name="Sun Z."/>
            <person name="Harris H.M."/>
            <person name="McCann A."/>
            <person name="Guo C."/>
            <person name="Argimon S."/>
            <person name="Zhang W."/>
            <person name="Yang X."/>
            <person name="Jeffery I.B."/>
            <person name="Cooney J.C."/>
            <person name="Kagawa T.F."/>
            <person name="Liu W."/>
            <person name="Song Y."/>
            <person name="Salvetti E."/>
            <person name="Wrobel A."/>
            <person name="Rasinkangas P."/>
            <person name="Parkhill J."/>
            <person name="Rea M.C."/>
            <person name="O'Sullivan O."/>
            <person name="Ritari J."/>
            <person name="Douillard F.P."/>
            <person name="Paul Ross R."/>
            <person name="Yang R."/>
            <person name="Briner A.E."/>
            <person name="Felis G.E."/>
            <person name="de Vos W.M."/>
            <person name="Barrangou R."/>
            <person name="Klaenhammer T.R."/>
            <person name="Caufield P.W."/>
            <person name="Cui Y."/>
            <person name="Zhang H."/>
            <person name="O'Toole P.W."/>
        </authorList>
    </citation>
    <scope>NUCLEOTIDE SEQUENCE [LARGE SCALE GENOMIC DNA]</scope>
    <source>
        <strain evidence="3 4">DSM 12744</strain>
    </source>
</reference>
<dbReference type="GO" id="GO:0009055">
    <property type="term" value="F:electron transfer activity"/>
    <property type="evidence" value="ECO:0007669"/>
    <property type="project" value="InterPro"/>
</dbReference>
<feature type="region of interest" description="Disordered" evidence="1">
    <location>
        <begin position="34"/>
        <end position="57"/>
    </location>
</feature>
<evidence type="ECO:0000259" key="2">
    <source>
        <dbReference type="PROSITE" id="PS50902"/>
    </source>
</evidence>
<dbReference type="InterPro" id="IPR029039">
    <property type="entry name" value="Flavoprotein-like_sf"/>
</dbReference>
<dbReference type="InterPro" id="IPR001226">
    <property type="entry name" value="Flavodoxin_CS"/>
</dbReference>
<dbReference type="PANTHER" id="PTHR39201">
    <property type="entry name" value="EXPORTED PROTEIN-RELATED"/>
    <property type="match status" value="1"/>
</dbReference>
<dbReference type="AlphaFoldDB" id="A0A0R1MYW4"/>
<dbReference type="Proteomes" id="UP000051330">
    <property type="component" value="Unassembled WGS sequence"/>
</dbReference>
<name>A0A0R1MYW4_9LACO</name>
<feature type="compositionally biased region" description="Low complexity" evidence="1">
    <location>
        <begin position="39"/>
        <end position="48"/>
    </location>
</feature>
<dbReference type="SUPFAM" id="SSF52218">
    <property type="entry name" value="Flavoproteins"/>
    <property type="match status" value="1"/>
</dbReference>
<evidence type="ECO:0000313" key="3">
    <source>
        <dbReference type="EMBL" id="KRL13325.1"/>
    </source>
</evidence>
<accession>A0A0R1MYW4</accession>
<dbReference type="STRING" id="1423792.FD09_GL002152"/>
<dbReference type="Pfam" id="PF12682">
    <property type="entry name" value="Flavodoxin_4"/>
    <property type="match status" value="1"/>
</dbReference>
<comment type="caution">
    <text evidence="3">The sequence shown here is derived from an EMBL/GenBank/DDBJ whole genome shotgun (WGS) entry which is preliminary data.</text>
</comment>
<proteinExistence type="predicted"/>
<dbReference type="EMBL" id="AZEC01000004">
    <property type="protein sequence ID" value="KRL13325.1"/>
    <property type="molecule type" value="Genomic_DNA"/>
</dbReference>
<dbReference type="PATRIC" id="fig|1423792.3.peg.2194"/>
<dbReference type="PROSITE" id="PS50902">
    <property type="entry name" value="FLAVODOXIN_LIKE"/>
    <property type="match status" value="1"/>
</dbReference>
<organism evidence="3 4">
    <name type="scientific">Schleiferilactobacillus perolens DSM 12744</name>
    <dbReference type="NCBI Taxonomy" id="1423792"/>
    <lineage>
        <taxon>Bacteria</taxon>
        <taxon>Bacillati</taxon>
        <taxon>Bacillota</taxon>
        <taxon>Bacilli</taxon>
        <taxon>Lactobacillales</taxon>
        <taxon>Lactobacillaceae</taxon>
        <taxon>Schleiferilactobacillus</taxon>
    </lineage>
</organism>
<dbReference type="InterPro" id="IPR008254">
    <property type="entry name" value="Flavodoxin/NO_synth"/>
</dbReference>
<protein>
    <submittedName>
        <fullName evidence="3">Flavodoxin</fullName>
    </submittedName>
</protein>
<dbReference type="PROSITE" id="PS00201">
    <property type="entry name" value="FLAVODOXIN"/>
    <property type="match status" value="1"/>
</dbReference>